<protein>
    <recommendedName>
        <fullName evidence="4">glutamate--cysteine ligase</fullName>
        <ecNumber evidence="4">6.3.2.2</ecNumber>
    </recommendedName>
</protein>
<evidence type="ECO:0000256" key="7">
    <source>
        <dbReference type="ARBA" id="ARBA00022723"/>
    </source>
</evidence>
<dbReference type="InterPro" id="IPR007370">
    <property type="entry name" value="Glu_cys_ligase"/>
</dbReference>
<keyword evidence="9 14" id="KW-0067">ATP-binding</keyword>
<dbReference type="InterPro" id="IPR013815">
    <property type="entry name" value="ATP_grasp_subdomain_1"/>
</dbReference>
<keyword evidence="5 15" id="KW-0436">Ligase</keyword>
<evidence type="ECO:0000256" key="1">
    <source>
        <dbReference type="ARBA" id="ARBA00001936"/>
    </source>
</evidence>
<dbReference type="EMBL" id="VBSP01000022">
    <property type="protein sequence ID" value="TLQ40915.1"/>
    <property type="molecule type" value="Genomic_DNA"/>
</dbReference>
<dbReference type="PANTHER" id="PTHR38761:SF1">
    <property type="entry name" value="GLUTAMATE--CYSTEINE LIGASE"/>
    <property type="match status" value="1"/>
</dbReference>
<feature type="domain" description="ATP-grasp" evidence="16">
    <location>
        <begin position="506"/>
        <end position="762"/>
    </location>
</feature>
<keyword evidence="7" id="KW-0479">Metal-binding</keyword>
<dbReference type="NCBIfam" id="NF002688">
    <property type="entry name" value="PRK02471.1"/>
    <property type="match status" value="1"/>
</dbReference>
<gene>
    <name evidence="17" type="primary">gshAB</name>
    <name evidence="17" type="ORF">FEZ33_07015</name>
</gene>
<keyword evidence="11" id="KW-0464">Manganese</keyword>
<dbReference type="GO" id="GO:0006750">
    <property type="term" value="P:glutathione biosynthetic process"/>
    <property type="evidence" value="ECO:0007669"/>
    <property type="project" value="UniProtKB-UniPathway"/>
</dbReference>
<evidence type="ECO:0000256" key="4">
    <source>
        <dbReference type="ARBA" id="ARBA00012220"/>
    </source>
</evidence>
<dbReference type="EC" id="6.3.2.2" evidence="4"/>
<dbReference type="InterPro" id="IPR006335">
    <property type="entry name" value="Glut_biosynth"/>
</dbReference>
<dbReference type="GO" id="GO:0046872">
    <property type="term" value="F:metal ion binding"/>
    <property type="evidence" value="ECO:0007669"/>
    <property type="project" value="UniProtKB-KW"/>
</dbReference>
<dbReference type="Pfam" id="PF01071">
    <property type="entry name" value="GARS_A"/>
    <property type="match status" value="1"/>
</dbReference>
<evidence type="ECO:0000256" key="12">
    <source>
        <dbReference type="ARBA" id="ARBA00023268"/>
    </source>
</evidence>
<evidence type="ECO:0000256" key="6">
    <source>
        <dbReference type="ARBA" id="ARBA00022684"/>
    </source>
</evidence>
<evidence type="ECO:0000256" key="2">
    <source>
        <dbReference type="ARBA" id="ARBA00001946"/>
    </source>
</evidence>
<evidence type="ECO:0000256" key="9">
    <source>
        <dbReference type="ARBA" id="ARBA00022840"/>
    </source>
</evidence>
<dbReference type="Gene3D" id="3.30.1490.20">
    <property type="entry name" value="ATP-grasp fold, A domain"/>
    <property type="match status" value="1"/>
</dbReference>
<dbReference type="PROSITE" id="PS50975">
    <property type="entry name" value="ATP_GRASP"/>
    <property type="match status" value="1"/>
</dbReference>
<evidence type="ECO:0000256" key="5">
    <source>
        <dbReference type="ARBA" id="ARBA00022598"/>
    </source>
</evidence>
<evidence type="ECO:0000256" key="15">
    <source>
        <dbReference type="RuleBase" id="RU003544"/>
    </source>
</evidence>
<accession>A0A5R9DUC2</accession>
<proteinExistence type="inferred from homology"/>
<dbReference type="PANTHER" id="PTHR38761">
    <property type="entry name" value="GLUTAMATE--CYSTEINE LIGASE"/>
    <property type="match status" value="1"/>
</dbReference>
<dbReference type="NCBIfam" id="TIGR01435">
    <property type="entry name" value="glu_cys_lig_rel"/>
    <property type="match status" value="1"/>
</dbReference>
<evidence type="ECO:0000256" key="14">
    <source>
        <dbReference type="PROSITE-ProRule" id="PRU00409"/>
    </source>
</evidence>
<dbReference type="AlphaFoldDB" id="A0A5R9DUC2"/>
<sequence>MILLIQRRILVKIQESYFKLDQVPGLWRSTVGLERESLRVNHDGNISKHLHSPDWGTRKQQPYIQTDFAESQLELITPPTVSISELQDWLSSFHQIVATTNEENGDLLWPFSTPVIIPENTEDIKIAQLEKIEEYNYRAFLAELYGKHVQLISGIHYNFQINPDIEHDSFEAQSDYDDELQFNNKIYMHLARNYFRYRWLLTYLIGASPFVAPNYATNLYGKPHAERMRSIRQSRYGYQNKESVVMNYDSLEDFVTSIEDAIDSGALSLEKELYRDVRLRGGANARELLDKGISYLEFRNIDLNPYHPHGIDDETIALVRLFLITLLFIPDVKYDTEILKGTKMNYATSEADALDAPMDMDEAKWLVTAMREVADQLSNTDNVSSIVDKVEASLEDPSLTLAGRIVEEATDYDSFLEMGLRLAKEHQEVYLDKPYLLHGFENLELSTQDVLKEAIKTGIKVRIIDGEENVIELSFQGQTEYVKSANMTRLDSLISYFLMENKVATKVLLDDAGLKVPSGTSFSNIEDAKAYYTSLPDKAIVVKPKNTNYGLGITIFRGKPGEEDYIDALNFAYKEDHTVLVEEYIEGTELRFYIQDNQTMAIVERRPAHIIGDGMSTIGELIDEVNKNPLRGRDHKAPLTIIEKGEIETLQLKNYGYTFDSVPEDGKTVYLRENSNVSTGGVSIDRTDDTHEGYKKIAEKASQLLEASFCGVDIIIEDYTKEPTQDNYGIIEANFNPMIAIHRFPGEGTPRLLGKAMLNQLFPDVYNRG</sequence>
<dbReference type="Proteomes" id="UP000306420">
    <property type="component" value="Unassembled WGS sequence"/>
</dbReference>
<evidence type="ECO:0000256" key="11">
    <source>
        <dbReference type="ARBA" id="ARBA00023211"/>
    </source>
</evidence>
<comment type="similarity">
    <text evidence="15">Belongs to the glutamate--cysteine ligase type 1 family.</text>
</comment>
<dbReference type="GO" id="GO:0004357">
    <property type="term" value="F:glutamate-cysteine ligase activity"/>
    <property type="evidence" value="ECO:0007669"/>
    <property type="project" value="UniProtKB-EC"/>
</dbReference>
<evidence type="ECO:0000313" key="17">
    <source>
        <dbReference type="EMBL" id="TLQ40915.1"/>
    </source>
</evidence>
<dbReference type="InterPro" id="IPR014746">
    <property type="entry name" value="Gln_synth/guanido_kin_cat_dom"/>
</dbReference>
<organism evidence="17 18">
    <name type="scientific">Ruoffia tabacinasalis</name>
    <dbReference type="NCBI Taxonomy" id="87458"/>
    <lineage>
        <taxon>Bacteria</taxon>
        <taxon>Bacillati</taxon>
        <taxon>Bacillota</taxon>
        <taxon>Bacilli</taxon>
        <taxon>Lactobacillales</taxon>
        <taxon>Aerococcaceae</taxon>
        <taxon>Ruoffia</taxon>
    </lineage>
</organism>
<dbReference type="OrthoDB" id="9803907at2"/>
<dbReference type="Pfam" id="PF04262">
    <property type="entry name" value="Glu_cys_ligase"/>
    <property type="match status" value="2"/>
</dbReference>
<dbReference type="InterPro" id="IPR011761">
    <property type="entry name" value="ATP-grasp"/>
</dbReference>
<evidence type="ECO:0000313" key="18">
    <source>
        <dbReference type="Proteomes" id="UP000306420"/>
    </source>
</evidence>
<keyword evidence="12" id="KW-0511">Multifunctional enzyme</keyword>
<name>A0A5R9DUC2_9LACT</name>
<evidence type="ECO:0000256" key="13">
    <source>
        <dbReference type="ARBA" id="ARBA00048819"/>
    </source>
</evidence>
<dbReference type="GO" id="GO:0005829">
    <property type="term" value="C:cytosol"/>
    <property type="evidence" value="ECO:0007669"/>
    <property type="project" value="TreeGrafter"/>
</dbReference>
<keyword evidence="10" id="KW-0460">Magnesium</keyword>
<keyword evidence="6 15" id="KW-0317">Glutathione biosynthesis</keyword>
<reference evidence="17 18" key="1">
    <citation type="submission" date="2019-05" db="EMBL/GenBank/DDBJ databases">
        <title>The metagenome of a microbial culture collection derived from dairy environment covers the genomic content of the human microbiome.</title>
        <authorList>
            <person name="Roder T."/>
            <person name="Wuthrich D."/>
            <person name="Sattari Z."/>
            <person name="Von Ah U."/>
            <person name="Bar C."/>
            <person name="Ronchi F."/>
            <person name="Macpherson A.J."/>
            <person name="Ganal-Vonarburg S.C."/>
            <person name="Bruggmann R."/>
            <person name="Vergeres G."/>
        </authorList>
    </citation>
    <scope>NUCLEOTIDE SEQUENCE [LARGE SCALE GENOMIC DNA]</scope>
    <source>
        <strain evidence="17 18">FAM 24227</strain>
    </source>
</reference>
<evidence type="ECO:0000256" key="3">
    <source>
        <dbReference type="ARBA" id="ARBA00005006"/>
    </source>
</evidence>
<comment type="cofactor">
    <cofactor evidence="2">
        <name>Mg(2+)</name>
        <dbReference type="ChEBI" id="CHEBI:18420"/>
    </cofactor>
</comment>
<dbReference type="InterPro" id="IPR020561">
    <property type="entry name" value="PRibGlycinamid_synth_ATP-grasp"/>
</dbReference>
<dbReference type="Gene3D" id="3.30.590.20">
    <property type="match status" value="1"/>
</dbReference>
<comment type="caution">
    <text evidence="17">The sequence shown here is derived from an EMBL/GenBank/DDBJ whole genome shotgun (WGS) entry which is preliminary data.</text>
</comment>
<dbReference type="SUPFAM" id="SSF55931">
    <property type="entry name" value="Glutamine synthetase/guanido kinase"/>
    <property type="match status" value="1"/>
</dbReference>
<dbReference type="UniPathway" id="UPA00142">
    <property type="reaction ID" value="UER00209"/>
</dbReference>
<dbReference type="GO" id="GO:0005524">
    <property type="term" value="F:ATP binding"/>
    <property type="evidence" value="ECO:0007669"/>
    <property type="project" value="UniProtKB-UniRule"/>
</dbReference>
<comment type="pathway">
    <text evidence="3">Sulfur metabolism; glutathione biosynthesis; glutathione from L-cysteine and L-glutamate: step 1/2.</text>
</comment>
<evidence type="ECO:0000256" key="8">
    <source>
        <dbReference type="ARBA" id="ARBA00022741"/>
    </source>
</evidence>
<evidence type="ECO:0000256" key="10">
    <source>
        <dbReference type="ARBA" id="ARBA00022842"/>
    </source>
</evidence>
<comment type="catalytic activity">
    <reaction evidence="13">
        <text>L-cysteine + L-glutamate + ATP = gamma-L-glutamyl-L-cysteine + ADP + phosphate + H(+)</text>
        <dbReference type="Rhea" id="RHEA:13285"/>
        <dbReference type="ChEBI" id="CHEBI:15378"/>
        <dbReference type="ChEBI" id="CHEBI:29985"/>
        <dbReference type="ChEBI" id="CHEBI:30616"/>
        <dbReference type="ChEBI" id="CHEBI:35235"/>
        <dbReference type="ChEBI" id="CHEBI:43474"/>
        <dbReference type="ChEBI" id="CHEBI:58173"/>
        <dbReference type="ChEBI" id="CHEBI:456216"/>
        <dbReference type="EC" id="6.3.2.2"/>
    </reaction>
</comment>
<dbReference type="Pfam" id="PF18419">
    <property type="entry name" value="ATP-grasp_6"/>
    <property type="match status" value="1"/>
</dbReference>
<evidence type="ECO:0000259" key="16">
    <source>
        <dbReference type="PROSITE" id="PS50975"/>
    </source>
</evidence>
<keyword evidence="8 14" id="KW-0547">Nucleotide-binding</keyword>
<dbReference type="InterPro" id="IPR040657">
    <property type="entry name" value="GshAB_ATP-grasp"/>
</dbReference>
<dbReference type="SUPFAM" id="SSF56059">
    <property type="entry name" value="Glutathione synthetase ATP-binding domain-like"/>
    <property type="match status" value="1"/>
</dbReference>
<comment type="cofactor">
    <cofactor evidence="1">
        <name>Mn(2+)</name>
        <dbReference type="ChEBI" id="CHEBI:29035"/>
    </cofactor>
</comment>
<dbReference type="Gene3D" id="3.30.470.20">
    <property type="entry name" value="ATP-grasp fold, B domain"/>
    <property type="match status" value="2"/>
</dbReference>
<dbReference type="InterPro" id="IPR006334">
    <property type="entry name" value="Glut_cys_ligase"/>
</dbReference>